<dbReference type="Proteomes" id="UP000663722">
    <property type="component" value="Chromosome"/>
</dbReference>
<feature type="transmembrane region" description="Helical" evidence="1">
    <location>
        <begin position="103"/>
        <end position="132"/>
    </location>
</feature>
<dbReference type="RefSeq" id="WP_207681620.1">
    <property type="nucleotide sequence ID" value="NZ_CP061800.1"/>
</dbReference>
<dbReference type="AlphaFoldDB" id="A0A975GLJ5"/>
<evidence type="ECO:0000313" key="2">
    <source>
        <dbReference type="EMBL" id="QTA85650.1"/>
    </source>
</evidence>
<dbReference type="Pfam" id="PF16316">
    <property type="entry name" value="DUF4956"/>
    <property type="match status" value="1"/>
</dbReference>
<accession>A0A975GLJ5</accession>
<dbReference type="InterPro" id="IPR032531">
    <property type="entry name" value="DUF4956"/>
</dbReference>
<keyword evidence="3" id="KW-1185">Reference proteome</keyword>
<reference evidence="2" key="1">
    <citation type="journal article" date="2021" name="Microb. Physiol.">
        <title>Proteogenomic Insights into the Physiology of Marine, Sulfate-Reducing, Filamentous Desulfonema limicola and Desulfonema magnum.</title>
        <authorList>
            <person name="Schnaars V."/>
            <person name="Wohlbrand L."/>
            <person name="Scheve S."/>
            <person name="Hinrichs C."/>
            <person name="Reinhardt R."/>
            <person name="Rabus R."/>
        </authorList>
    </citation>
    <scope>NUCLEOTIDE SEQUENCE</scope>
    <source>
        <strain evidence="2">4be13</strain>
    </source>
</reference>
<dbReference type="KEGG" id="dmm:dnm_016630"/>
<feature type="transmembrane region" description="Helical" evidence="1">
    <location>
        <begin position="20"/>
        <end position="38"/>
    </location>
</feature>
<keyword evidence="1" id="KW-0812">Transmembrane</keyword>
<evidence type="ECO:0000256" key="1">
    <source>
        <dbReference type="SAM" id="Phobius"/>
    </source>
</evidence>
<dbReference type="EMBL" id="CP061800">
    <property type="protein sequence ID" value="QTA85650.1"/>
    <property type="molecule type" value="Genomic_DNA"/>
</dbReference>
<keyword evidence="1" id="KW-0472">Membrane</keyword>
<keyword evidence="1" id="KW-1133">Transmembrane helix</keyword>
<organism evidence="2 3">
    <name type="scientific">Desulfonema magnum</name>
    <dbReference type="NCBI Taxonomy" id="45655"/>
    <lineage>
        <taxon>Bacteria</taxon>
        <taxon>Pseudomonadati</taxon>
        <taxon>Thermodesulfobacteriota</taxon>
        <taxon>Desulfobacteria</taxon>
        <taxon>Desulfobacterales</taxon>
        <taxon>Desulfococcaceae</taxon>
        <taxon>Desulfonema</taxon>
    </lineage>
</organism>
<protein>
    <submittedName>
        <fullName evidence="2">DUF4956</fullName>
    </submittedName>
</protein>
<gene>
    <name evidence="2" type="ORF">dnm_016630</name>
</gene>
<feature type="transmembrane region" description="Helical" evidence="1">
    <location>
        <begin position="50"/>
        <end position="69"/>
    </location>
</feature>
<name>A0A975GLJ5_9BACT</name>
<evidence type="ECO:0000313" key="3">
    <source>
        <dbReference type="Proteomes" id="UP000663722"/>
    </source>
</evidence>
<sequence>MLDFLTLQTTSPDPAMLTAVYTVLVSFLLSTLVGVTYIKTFRGLSYSRNYVQGLILGSIVAATVMQAIGDSLARGLGMIGALAIIRFRTNFKDPKDILFMFSALAAGIACGVGAYIIAVVGTTGFVFTAFVLHFTPLGQTSHFDGMLRFNIENNDENRSELERILKTHCKKFALISLRDMKQGERLDYAYHIKLKRNKSNADLVRTLPEKIPSVKGVHLMLQETTVEL</sequence>
<proteinExistence type="predicted"/>